<feature type="transmembrane region" description="Helical" evidence="1">
    <location>
        <begin position="189"/>
        <end position="207"/>
    </location>
</feature>
<feature type="transmembrane region" description="Helical" evidence="1">
    <location>
        <begin position="599"/>
        <end position="620"/>
    </location>
</feature>
<feature type="transmembrane region" description="Helical" evidence="1">
    <location>
        <begin position="557"/>
        <end position="579"/>
    </location>
</feature>
<evidence type="ECO:0000313" key="2">
    <source>
        <dbReference type="EMBL" id="TCV98628.1"/>
    </source>
</evidence>
<evidence type="ECO:0000313" key="3">
    <source>
        <dbReference type="Proteomes" id="UP000295515"/>
    </source>
</evidence>
<reference evidence="2 3" key="1">
    <citation type="submission" date="2019-03" db="EMBL/GenBank/DDBJ databases">
        <title>Genomic Encyclopedia of Type Strains, Phase IV (KMG-IV): sequencing the most valuable type-strain genomes for metagenomic binning, comparative biology and taxonomic classification.</title>
        <authorList>
            <person name="Goeker M."/>
        </authorList>
    </citation>
    <scope>NUCLEOTIDE SEQUENCE [LARGE SCALE GENOMIC DNA]</scope>
    <source>
        <strain evidence="2 3">DSM 29487</strain>
    </source>
</reference>
<protein>
    <submittedName>
        <fullName evidence="2">Uncharacterized protein</fullName>
    </submittedName>
</protein>
<dbReference type="GeneID" id="98915505"/>
<keyword evidence="1" id="KW-0472">Membrane</keyword>
<accession>A0A4R3Z2W4</accession>
<dbReference type="EMBL" id="SMCQ01000011">
    <property type="protein sequence ID" value="TCV98628.1"/>
    <property type="molecule type" value="Genomic_DNA"/>
</dbReference>
<dbReference type="AlphaFoldDB" id="A0A4R3Z2W4"/>
<evidence type="ECO:0000256" key="1">
    <source>
        <dbReference type="SAM" id="Phobius"/>
    </source>
</evidence>
<keyword evidence="1" id="KW-1133">Transmembrane helix</keyword>
<name>A0A4R3Z2W4_9FIRM</name>
<proteinExistence type="predicted"/>
<feature type="transmembrane region" description="Helical" evidence="1">
    <location>
        <begin position="264"/>
        <end position="289"/>
    </location>
</feature>
<sequence length="659" mass="78282">MFYSFIDIYKEQDIQDVIENFEIMADKPLQSITFTSNIYKHNQQFIYDLKQLADEDHITIVKQSIDIKNNCYINHIYTHEDLSTITNLAIKDKIDFSSLNTKNFYSNYQKNQSELFILNHDILVDIKPFSYLINNRYCIGTYDFYASTKKDLSHFIDSLNQKYSSYIEQFNDFEKEPHASYFLNPEMKILILFSFILFATFLAIWISKNSYKNTVYYLHGYSTLEMYFELYGITFVQGIGISILSLVILFLIRIQQINVRTIPFIIDCLKYLGIQWLGIFSIFFIYIFIQKCQHSAILLKKKNINKILLRGHFFIKLLSLIILLPPLTSHCLAIENNINTHRYMKEQFNGIENYQHIYSMKFEYQDSQYLESYDGKTNKVTKIYQDAYDLLEKNKAIYYTKEPLYYTSGTLIRTNANYLSLCPLIDPLGHQITMQIDNQKKYLFVPEDIYNTIHEEDFLISPNDSIEKIAIASNQKYIKYLDGQYNQETIHQPTCIFIDSKQSNRKPYGGLYIPLSENKINDLLKNTPFENTLLMKSLEDTLKQETMLLPSLIKNDLEIAMCFFIFLGGLVFEYFYLYYNIYRKDFAIKKMHGYSFIELTYPIFVESISVYALSFLYFIIQQYQPLTFLFILLFIDMIIHLLIYGYLYHRKISTLLWEE</sequence>
<feature type="transmembrane region" description="Helical" evidence="1">
    <location>
        <begin position="227"/>
        <end position="252"/>
    </location>
</feature>
<gene>
    <name evidence="2" type="ORF">EDD60_11135</name>
</gene>
<dbReference type="RefSeq" id="WP_066449927.1">
    <property type="nucleotide sequence ID" value="NZ_JANKBF010000012.1"/>
</dbReference>
<organism evidence="2 3">
    <name type="scientific">Longibaculum muris</name>
    <dbReference type="NCBI Taxonomy" id="1796628"/>
    <lineage>
        <taxon>Bacteria</taxon>
        <taxon>Bacillati</taxon>
        <taxon>Bacillota</taxon>
        <taxon>Erysipelotrichia</taxon>
        <taxon>Erysipelotrichales</taxon>
        <taxon>Coprobacillaceae</taxon>
        <taxon>Longibaculum</taxon>
    </lineage>
</organism>
<keyword evidence="3" id="KW-1185">Reference proteome</keyword>
<comment type="caution">
    <text evidence="2">The sequence shown here is derived from an EMBL/GenBank/DDBJ whole genome shotgun (WGS) entry which is preliminary data.</text>
</comment>
<dbReference type="Proteomes" id="UP000295515">
    <property type="component" value="Unassembled WGS sequence"/>
</dbReference>
<keyword evidence="1" id="KW-0812">Transmembrane</keyword>
<feature type="transmembrane region" description="Helical" evidence="1">
    <location>
        <begin position="626"/>
        <end position="647"/>
    </location>
</feature>